<organism evidence="1 2">
    <name type="scientific">Rhodococcus pseudokoreensis</name>
    <dbReference type="NCBI Taxonomy" id="2811421"/>
    <lineage>
        <taxon>Bacteria</taxon>
        <taxon>Bacillati</taxon>
        <taxon>Actinomycetota</taxon>
        <taxon>Actinomycetes</taxon>
        <taxon>Mycobacteriales</taxon>
        <taxon>Nocardiaceae</taxon>
        <taxon>Rhodococcus</taxon>
    </lineage>
</organism>
<name>A0A974ZTJ4_9NOCA</name>
<proteinExistence type="predicted"/>
<dbReference type="RefSeq" id="WP_206006448.1">
    <property type="nucleotide sequence ID" value="NZ_CP070619.1"/>
</dbReference>
<reference evidence="1 2" key="1">
    <citation type="journal article" date="2021" name="Microbiol. Resour. Announc.">
        <title>Complete Genome Sequences of Two Rhodococcus sp. Strains with Large and Linear Chromosomes, Isolated from Apple Rhizosphere.</title>
        <authorList>
            <person name="Benning S."/>
            <person name="Brugnone N."/>
            <person name="Siani R."/>
            <person name="Kublik S."/>
            <person name="Schloter M."/>
            <person name="Rad V."/>
        </authorList>
    </citation>
    <scope>NUCLEOTIDE SEQUENCE [LARGE SCALE GENOMIC DNA]</scope>
    <source>
        <strain evidence="1 2">R79</strain>
    </source>
</reference>
<dbReference type="Proteomes" id="UP000662986">
    <property type="component" value="Chromosome"/>
</dbReference>
<protein>
    <submittedName>
        <fullName evidence="1">Uncharacterized protein</fullName>
    </submittedName>
</protein>
<gene>
    <name evidence="1" type="ORF">JWS13_15475</name>
</gene>
<evidence type="ECO:0000313" key="1">
    <source>
        <dbReference type="EMBL" id="QSE89920.1"/>
    </source>
</evidence>
<evidence type="ECO:0000313" key="2">
    <source>
        <dbReference type="Proteomes" id="UP000662986"/>
    </source>
</evidence>
<keyword evidence="2" id="KW-1185">Reference proteome</keyword>
<sequence>MVRELAQIDIDAGTADSFEAAVGRAVALFDADHSWSAERMQSLLERIEQW</sequence>
<accession>A0A974ZTJ4</accession>
<dbReference type="EMBL" id="CP070619">
    <property type="protein sequence ID" value="QSE89920.1"/>
    <property type="molecule type" value="Genomic_DNA"/>
</dbReference>
<reference evidence="1 2" key="2">
    <citation type="journal article" date="2022" name="Arch. Microbiol.">
        <title>Rhodococcus pseudokoreensis sp. nov. isolated from the rhizosphere of young M26 apple rootstocks.</title>
        <authorList>
            <person name="Kampfer P."/>
            <person name="Glaeser S.P."/>
            <person name="Blom J."/>
            <person name="Wolf J."/>
            <person name="Benning S."/>
            <person name="Schloter M."/>
            <person name="Neumann-Schaal M."/>
        </authorList>
    </citation>
    <scope>NUCLEOTIDE SEQUENCE [LARGE SCALE GENOMIC DNA]</scope>
    <source>
        <strain evidence="1 2">R79</strain>
    </source>
</reference>